<name>A0A0F9C600_9ZZZZ</name>
<organism evidence="1">
    <name type="scientific">marine sediment metagenome</name>
    <dbReference type="NCBI Taxonomy" id="412755"/>
    <lineage>
        <taxon>unclassified sequences</taxon>
        <taxon>metagenomes</taxon>
        <taxon>ecological metagenomes</taxon>
    </lineage>
</organism>
<sequence>MTQPKMAELVTALVRLLVGVTKESAFDCEWYEGLEGDAIDEARCLIAKIDGEVTR</sequence>
<dbReference type="AlphaFoldDB" id="A0A0F9C600"/>
<proteinExistence type="predicted"/>
<evidence type="ECO:0000313" key="1">
    <source>
        <dbReference type="EMBL" id="KKL44634.1"/>
    </source>
</evidence>
<protein>
    <submittedName>
        <fullName evidence="1">Uncharacterized protein</fullName>
    </submittedName>
</protein>
<comment type="caution">
    <text evidence="1">The sequence shown here is derived from an EMBL/GenBank/DDBJ whole genome shotgun (WGS) entry which is preliminary data.</text>
</comment>
<dbReference type="EMBL" id="LAZR01034687">
    <property type="protein sequence ID" value="KKL44634.1"/>
    <property type="molecule type" value="Genomic_DNA"/>
</dbReference>
<accession>A0A0F9C600</accession>
<reference evidence="1" key="1">
    <citation type="journal article" date="2015" name="Nature">
        <title>Complex archaea that bridge the gap between prokaryotes and eukaryotes.</title>
        <authorList>
            <person name="Spang A."/>
            <person name="Saw J.H."/>
            <person name="Jorgensen S.L."/>
            <person name="Zaremba-Niedzwiedzka K."/>
            <person name="Martijn J."/>
            <person name="Lind A.E."/>
            <person name="van Eijk R."/>
            <person name="Schleper C."/>
            <person name="Guy L."/>
            <person name="Ettema T.J."/>
        </authorList>
    </citation>
    <scope>NUCLEOTIDE SEQUENCE</scope>
</reference>
<gene>
    <name evidence="1" type="ORF">LCGC14_2363740</name>
</gene>